<dbReference type="GO" id="GO:0031347">
    <property type="term" value="P:regulation of defense response"/>
    <property type="evidence" value="ECO:0007669"/>
    <property type="project" value="UniProtKB-UniRule"/>
</dbReference>
<comment type="similarity">
    <text evidence="1 4">Belongs to the TIFY/JAZ family.</text>
</comment>
<feature type="region of interest" description="Disordered" evidence="5">
    <location>
        <begin position="137"/>
        <end position="166"/>
    </location>
</feature>
<feature type="region of interest" description="Disordered" evidence="5">
    <location>
        <begin position="190"/>
        <end position="227"/>
    </location>
</feature>
<evidence type="ECO:0000313" key="7">
    <source>
        <dbReference type="EMBL" id="KAJ0981094.1"/>
    </source>
</evidence>
<dbReference type="SMART" id="SM00979">
    <property type="entry name" value="TIFY"/>
    <property type="match status" value="1"/>
</dbReference>
<comment type="function">
    <text evidence="4">Repressor of jasmonate responses.</text>
</comment>
<evidence type="ECO:0000313" key="8">
    <source>
        <dbReference type="Proteomes" id="UP001085076"/>
    </source>
</evidence>
<reference evidence="7" key="2">
    <citation type="journal article" date="2022" name="Hortic Res">
        <title>The genome of Dioscorea zingiberensis sheds light on the biosynthesis, origin and evolution of the medicinally important diosgenin saponins.</title>
        <authorList>
            <person name="Li Y."/>
            <person name="Tan C."/>
            <person name="Li Z."/>
            <person name="Guo J."/>
            <person name="Li S."/>
            <person name="Chen X."/>
            <person name="Wang C."/>
            <person name="Dai X."/>
            <person name="Yang H."/>
            <person name="Song W."/>
            <person name="Hou L."/>
            <person name="Xu J."/>
            <person name="Tong Z."/>
            <person name="Xu A."/>
            <person name="Yuan X."/>
            <person name="Wang W."/>
            <person name="Yang Q."/>
            <person name="Chen L."/>
            <person name="Sun Z."/>
            <person name="Wang K."/>
            <person name="Pan B."/>
            <person name="Chen J."/>
            <person name="Bao Y."/>
            <person name="Liu F."/>
            <person name="Qi X."/>
            <person name="Gang D.R."/>
            <person name="Wen J."/>
            <person name="Li J."/>
        </authorList>
    </citation>
    <scope>NUCLEOTIDE SEQUENCE</scope>
    <source>
        <strain evidence="7">Dzin_1.0</strain>
    </source>
</reference>
<comment type="caution">
    <text evidence="7">The sequence shown here is derived from an EMBL/GenBank/DDBJ whole genome shotgun (WGS) entry which is preliminary data.</text>
</comment>
<keyword evidence="3" id="KW-0832">Ubl conjugation</keyword>
<dbReference type="Pfam" id="PF09425">
    <property type="entry name" value="Jas_motif"/>
    <property type="match status" value="1"/>
</dbReference>
<proteinExistence type="inferred from homology"/>
<evidence type="ECO:0000256" key="5">
    <source>
        <dbReference type="SAM" id="MobiDB-lite"/>
    </source>
</evidence>
<comment type="domain">
    <text evidence="4">The jas domain is required for interaction with COI1.</text>
</comment>
<dbReference type="GO" id="GO:0009611">
    <property type="term" value="P:response to wounding"/>
    <property type="evidence" value="ECO:0007669"/>
    <property type="project" value="UniProtKB-UniRule"/>
</dbReference>
<keyword evidence="4" id="KW-0539">Nucleus</keyword>
<dbReference type="InterPro" id="IPR040390">
    <property type="entry name" value="TIFY/JAZ"/>
</dbReference>
<dbReference type="PROSITE" id="PS51320">
    <property type="entry name" value="TIFY"/>
    <property type="match status" value="1"/>
</dbReference>
<evidence type="ECO:0000256" key="2">
    <source>
        <dbReference type="ARBA" id="ARBA00022819"/>
    </source>
</evidence>
<dbReference type="GO" id="GO:2000022">
    <property type="term" value="P:regulation of jasmonic acid mediated signaling pathway"/>
    <property type="evidence" value="ECO:0007669"/>
    <property type="project" value="UniProtKB-UniRule"/>
</dbReference>
<keyword evidence="8" id="KW-1185">Reference proteome</keyword>
<accession>A0A9D5HLK9</accession>
<feature type="region of interest" description="Disordered" evidence="5">
    <location>
        <begin position="27"/>
        <end position="48"/>
    </location>
</feature>
<evidence type="ECO:0000256" key="1">
    <source>
        <dbReference type="ARBA" id="ARBA00008614"/>
    </source>
</evidence>
<dbReference type="PANTHER" id="PTHR33077:SF140">
    <property type="entry name" value="PROTEIN TIFY 10B"/>
    <property type="match status" value="1"/>
</dbReference>
<name>A0A9D5HLK9_9LILI</name>
<dbReference type="AlphaFoldDB" id="A0A9D5HLK9"/>
<dbReference type="GO" id="GO:0005634">
    <property type="term" value="C:nucleus"/>
    <property type="evidence" value="ECO:0007669"/>
    <property type="project" value="UniProtKB-SubCell"/>
</dbReference>
<comment type="subcellular location">
    <subcellularLocation>
        <location evidence="4">Nucleus</location>
    </subcellularLocation>
</comment>
<dbReference type="Pfam" id="PF06200">
    <property type="entry name" value="tify"/>
    <property type="match status" value="1"/>
</dbReference>
<dbReference type="Proteomes" id="UP001085076">
    <property type="component" value="Miscellaneous, Linkage group lg02"/>
</dbReference>
<protein>
    <recommendedName>
        <fullName evidence="4">Protein TIFY</fullName>
    </recommendedName>
    <alternativeName>
        <fullName evidence="4">Jasmonate ZIM domain-containing protein</fullName>
    </alternativeName>
</protein>
<evidence type="ECO:0000256" key="3">
    <source>
        <dbReference type="ARBA" id="ARBA00022843"/>
    </source>
</evidence>
<keyword evidence="2 4" id="KW-1184">Jasmonic acid signaling pathway</keyword>
<evidence type="ECO:0000259" key="6">
    <source>
        <dbReference type="PROSITE" id="PS51320"/>
    </source>
</evidence>
<sequence length="227" mass="24824">MGKQDKSNFSVTCSLLSQYLKQNRSFADLMASRPHESKGSSHRPPTPMNLFPGAAVVSEEETKDTEISEQNGTKSMDLFPQQAGFGPSDSAIQADQSNVENASLTIFYGGKVLVFDNFPAEKARDLMQIATKGLAPTQTKTTPSTLVTAMPTSSTPASNSQANNSSDMPIARRASLHRFLEKRKERINAKAPYQVNGSPAMKLEDNKSWLGLGPHLSEADRSFELRR</sequence>
<dbReference type="InterPro" id="IPR010399">
    <property type="entry name" value="Tify_dom"/>
</dbReference>
<organism evidence="7 8">
    <name type="scientific">Dioscorea zingiberensis</name>
    <dbReference type="NCBI Taxonomy" id="325984"/>
    <lineage>
        <taxon>Eukaryota</taxon>
        <taxon>Viridiplantae</taxon>
        <taxon>Streptophyta</taxon>
        <taxon>Embryophyta</taxon>
        <taxon>Tracheophyta</taxon>
        <taxon>Spermatophyta</taxon>
        <taxon>Magnoliopsida</taxon>
        <taxon>Liliopsida</taxon>
        <taxon>Dioscoreales</taxon>
        <taxon>Dioscoreaceae</taxon>
        <taxon>Dioscorea</taxon>
    </lineage>
</organism>
<feature type="domain" description="Tify" evidence="6">
    <location>
        <begin position="97"/>
        <end position="132"/>
    </location>
</feature>
<dbReference type="InterPro" id="IPR018467">
    <property type="entry name" value="CCT_CS"/>
</dbReference>
<dbReference type="EMBL" id="JAGGNH010000002">
    <property type="protein sequence ID" value="KAJ0981094.1"/>
    <property type="molecule type" value="Genomic_DNA"/>
</dbReference>
<dbReference type="OrthoDB" id="1937734at2759"/>
<feature type="compositionally biased region" description="Basic and acidic residues" evidence="5">
    <location>
        <begin position="217"/>
        <end position="227"/>
    </location>
</feature>
<evidence type="ECO:0000256" key="4">
    <source>
        <dbReference type="RuleBase" id="RU369065"/>
    </source>
</evidence>
<gene>
    <name evidence="7" type="ORF">J5N97_009349</name>
</gene>
<reference evidence="7" key="1">
    <citation type="submission" date="2021-03" db="EMBL/GenBank/DDBJ databases">
        <authorList>
            <person name="Li Z."/>
            <person name="Yang C."/>
        </authorList>
    </citation>
    <scope>NUCLEOTIDE SEQUENCE</scope>
    <source>
        <strain evidence="7">Dzin_1.0</strain>
        <tissue evidence="7">Leaf</tissue>
    </source>
</reference>
<dbReference type="PANTHER" id="PTHR33077">
    <property type="entry name" value="PROTEIN TIFY 4A-RELATED-RELATED"/>
    <property type="match status" value="1"/>
</dbReference>